<name>A0A2M9YAY7_9LEPT</name>
<evidence type="ECO:0000256" key="1">
    <source>
        <dbReference type="ARBA" id="ARBA00006817"/>
    </source>
</evidence>
<reference evidence="3 4" key="1">
    <citation type="submission" date="2017-07" db="EMBL/GenBank/DDBJ databases">
        <title>Leptospira spp. isolated from tropical soils.</title>
        <authorList>
            <person name="Thibeaux R."/>
            <person name="Iraola G."/>
            <person name="Ferres I."/>
            <person name="Bierque E."/>
            <person name="Girault D."/>
            <person name="Soupe-Gilbert M.-E."/>
            <person name="Picardeau M."/>
            <person name="Goarant C."/>
        </authorList>
    </citation>
    <scope>NUCLEOTIDE SEQUENCE [LARGE SCALE GENOMIC DNA]</scope>
    <source>
        <strain evidence="3 4">FH4-C-A2</strain>
    </source>
</reference>
<dbReference type="Proteomes" id="UP000231926">
    <property type="component" value="Unassembled WGS sequence"/>
</dbReference>
<feature type="domain" description="Activator of Hsp90 ATPase homologue 1/2-like C-terminal" evidence="2">
    <location>
        <begin position="13"/>
        <end position="137"/>
    </location>
</feature>
<dbReference type="CDD" id="cd07814">
    <property type="entry name" value="SRPBCC_CalC_Aha1-like"/>
    <property type="match status" value="1"/>
</dbReference>
<comment type="caution">
    <text evidence="3">The sequence shown here is derived from an EMBL/GenBank/DDBJ whole genome shotgun (WGS) entry which is preliminary data.</text>
</comment>
<dbReference type="Pfam" id="PF08327">
    <property type="entry name" value="AHSA1"/>
    <property type="match status" value="1"/>
</dbReference>
<dbReference type="OrthoDB" id="9803476at2"/>
<dbReference type="SUPFAM" id="SSF55961">
    <property type="entry name" value="Bet v1-like"/>
    <property type="match status" value="1"/>
</dbReference>
<dbReference type="EMBL" id="NPDR01000005">
    <property type="protein sequence ID" value="PJZ48619.1"/>
    <property type="molecule type" value="Genomic_DNA"/>
</dbReference>
<proteinExistence type="inferred from homology"/>
<protein>
    <recommendedName>
        <fullName evidence="2">Activator of Hsp90 ATPase homologue 1/2-like C-terminal domain-containing protein</fullName>
    </recommendedName>
</protein>
<organism evidence="3 4">
    <name type="scientific">Leptospira saintgironsiae</name>
    <dbReference type="NCBI Taxonomy" id="2023183"/>
    <lineage>
        <taxon>Bacteria</taxon>
        <taxon>Pseudomonadati</taxon>
        <taxon>Spirochaetota</taxon>
        <taxon>Spirochaetia</taxon>
        <taxon>Leptospirales</taxon>
        <taxon>Leptospiraceae</taxon>
        <taxon>Leptospira</taxon>
    </lineage>
</organism>
<sequence>METRSIIKEFKYDFPLEKVWSAVTVNEELIHWLADKVTGRPKLGGTFSWTWNLGPEGELTSTGIYKKIVPFQELILQWQDHPAGDIELKLEFEKEGEDSTLLKLTNSGYPTGEKFDHWIEAASEGWDEESMHLLQYLRKN</sequence>
<dbReference type="RefSeq" id="WP_100710714.1">
    <property type="nucleotide sequence ID" value="NZ_NPDR01000005.1"/>
</dbReference>
<dbReference type="InterPro" id="IPR013538">
    <property type="entry name" value="ASHA1/2-like_C"/>
</dbReference>
<accession>A0A2M9YAY7</accession>
<gene>
    <name evidence="3" type="ORF">CH362_12675</name>
</gene>
<dbReference type="Gene3D" id="3.30.530.20">
    <property type="match status" value="1"/>
</dbReference>
<evidence type="ECO:0000313" key="3">
    <source>
        <dbReference type="EMBL" id="PJZ48619.1"/>
    </source>
</evidence>
<dbReference type="InterPro" id="IPR023393">
    <property type="entry name" value="START-like_dom_sf"/>
</dbReference>
<comment type="similarity">
    <text evidence="1">Belongs to the AHA1 family.</text>
</comment>
<keyword evidence="4" id="KW-1185">Reference proteome</keyword>
<dbReference type="AlphaFoldDB" id="A0A2M9YAY7"/>
<evidence type="ECO:0000259" key="2">
    <source>
        <dbReference type="Pfam" id="PF08327"/>
    </source>
</evidence>
<evidence type="ECO:0000313" key="4">
    <source>
        <dbReference type="Proteomes" id="UP000231926"/>
    </source>
</evidence>